<feature type="region of interest" description="Disordered" evidence="8">
    <location>
        <begin position="131"/>
        <end position="151"/>
    </location>
</feature>
<evidence type="ECO:0000256" key="1">
    <source>
        <dbReference type="ARBA" id="ARBA00006227"/>
    </source>
</evidence>
<evidence type="ECO:0000256" key="8">
    <source>
        <dbReference type="SAM" id="MobiDB-lite"/>
    </source>
</evidence>
<keyword evidence="3 5" id="KW-0687">Ribonucleoprotein</keyword>
<organism evidence="9">
    <name type="scientific">uncultured Chloroflexi bacterium Rifle_16ft_4_minimus_899</name>
    <dbReference type="NCBI Taxonomy" id="1665081"/>
    <lineage>
        <taxon>Bacteria</taxon>
        <taxon>Bacillati</taxon>
        <taxon>Chloroflexota</taxon>
        <taxon>environmental samples</taxon>
    </lineage>
</organism>
<dbReference type="Pfam" id="PF00572">
    <property type="entry name" value="Ribosomal_L13"/>
    <property type="match status" value="1"/>
</dbReference>
<dbReference type="GO" id="GO:0017148">
    <property type="term" value="P:negative regulation of translation"/>
    <property type="evidence" value="ECO:0007669"/>
    <property type="project" value="TreeGrafter"/>
</dbReference>
<sequence length="151" mass="17042">MTTTKTFTPRADEIERRWYVVDATGQTLGRLASRIAAVLEGKHKPTYQPNLDTGDHVIVVNAARIAVSGDKRESKIYYRHSGHPGGLRAESLGRLLDRRPEEVIRRAVRGMLPHNRLGAEQLRHLKVYAGSEHPHQSQRPEPLVIEEAREA</sequence>
<keyword evidence="2 5" id="KW-0689">Ribosomal protein</keyword>
<dbReference type="GO" id="GO:0005840">
    <property type="term" value="C:ribosome"/>
    <property type="evidence" value="ECO:0007669"/>
    <property type="project" value="UniProtKB-KW"/>
</dbReference>
<evidence type="ECO:0000256" key="6">
    <source>
        <dbReference type="RuleBase" id="RU003877"/>
    </source>
</evidence>
<dbReference type="AlphaFoldDB" id="A0A0H4TAF2"/>
<dbReference type="GO" id="GO:0006412">
    <property type="term" value="P:translation"/>
    <property type="evidence" value="ECO:0007669"/>
    <property type="project" value="UniProtKB-UniRule"/>
</dbReference>
<dbReference type="GO" id="GO:1990904">
    <property type="term" value="C:ribonucleoprotein complex"/>
    <property type="evidence" value="ECO:0007669"/>
    <property type="project" value="UniProtKB-KW"/>
</dbReference>
<dbReference type="NCBIfam" id="TIGR01066">
    <property type="entry name" value="rplM_bact"/>
    <property type="match status" value="1"/>
</dbReference>
<dbReference type="Gene3D" id="3.90.1180.10">
    <property type="entry name" value="Ribosomal protein L13"/>
    <property type="match status" value="1"/>
</dbReference>
<dbReference type="SUPFAM" id="SSF52161">
    <property type="entry name" value="Ribosomal protein L13"/>
    <property type="match status" value="1"/>
</dbReference>
<gene>
    <name evidence="5 7" type="primary">rplM</name>
</gene>
<comment type="function">
    <text evidence="5 7">This protein is one of the early assembly proteins of the 50S ribosomal subunit, although it is not seen to bind rRNA by itself. It is important during the early stages of 50S assembly.</text>
</comment>
<dbReference type="InterPro" id="IPR005823">
    <property type="entry name" value="Ribosomal_uL13_bac-type"/>
</dbReference>
<dbReference type="CDD" id="cd00392">
    <property type="entry name" value="Ribosomal_L13"/>
    <property type="match status" value="1"/>
</dbReference>
<evidence type="ECO:0000256" key="3">
    <source>
        <dbReference type="ARBA" id="ARBA00023274"/>
    </source>
</evidence>
<evidence type="ECO:0000256" key="4">
    <source>
        <dbReference type="ARBA" id="ARBA00035201"/>
    </source>
</evidence>
<protein>
    <recommendedName>
        <fullName evidence="4 5">Large ribosomal subunit protein uL13</fullName>
    </recommendedName>
</protein>
<proteinExistence type="inferred from homology"/>
<dbReference type="PIRSF" id="PIRSF002181">
    <property type="entry name" value="Ribosomal_L13"/>
    <property type="match status" value="1"/>
</dbReference>
<name>A0A0H4TAF2_9CHLR</name>
<comment type="subunit">
    <text evidence="5">Part of the 50S ribosomal subunit.</text>
</comment>
<reference evidence="9" key="1">
    <citation type="journal article" date="2015" name="ISME J.">
        <title>Aquifer environment selects for microbial species cohorts in sediment and groundwater.</title>
        <authorList>
            <person name="Hug L.A."/>
            <person name="Thomas B.C."/>
            <person name="Brown C.T."/>
            <person name="Frischkorn K.R."/>
            <person name="Williams K.H."/>
            <person name="Tringe S.G."/>
            <person name="Banfield J.F."/>
        </authorList>
    </citation>
    <scope>NUCLEOTIDE SEQUENCE</scope>
</reference>
<dbReference type="HAMAP" id="MF_01366">
    <property type="entry name" value="Ribosomal_uL13"/>
    <property type="match status" value="1"/>
</dbReference>
<dbReference type="GO" id="GO:0003735">
    <property type="term" value="F:structural constituent of ribosome"/>
    <property type="evidence" value="ECO:0007669"/>
    <property type="project" value="InterPro"/>
</dbReference>
<dbReference type="InterPro" id="IPR023563">
    <property type="entry name" value="Ribosomal_uL13_CS"/>
</dbReference>
<dbReference type="PANTHER" id="PTHR11545">
    <property type="entry name" value="RIBOSOMAL PROTEIN L13"/>
    <property type="match status" value="1"/>
</dbReference>
<evidence type="ECO:0000256" key="5">
    <source>
        <dbReference type="HAMAP-Rule" id="MF_01366"/>
    </source>
</evidence>
<evidence type="ECO:0000313" key="9">
    <source>
        <dbReference type="EMBL" id="AKQ04906.1"/>
    </source>
</evidence>
<dbReference type="InterPro" id="IPR036899">
    <property type="entry name" value="Ribosomal_uL13_sf"/>
</dbReference>
<dbReference type="GO" id="GO:0003729">
    <property type="term" value="F:mRNA binding"/>
    <property type="evidence" value="ECO:0007669"/>
    <property type="project" value="TreeGrafter"/>
</dbReference>
<dbReference type="InterPro" id="IPR005822">
    <property type="entry name" value="Ribosomal_uL13"/>
</dbReference>
<dbReference type="PROSITE" id="PS00783">
    <property type="entry name" value="RIBOSOMAL_L13"/>
    <property type="match status" value="1"/>
</dbReference>
<dbReference type="EMBL" id="KT007054">
    <property type="protein sequence ID" value="AKQ04906.1"/>
    <property type="molecule type" value="Genomic_DNA"/>
</dbReference>
<comment type="similarity">
    <text evidence="1 5 6">Belongs to the universal ribosomal protein uL13 family.</text>
</comment>
<dbReference type="PANTHER" id="PTHR11545:SF2">
    <property type="entry name" value="LARGE RIBOSOMAL SUBUNIT PROTEIN UL13M"/>
    <property type="match status" value="1"/>
</dbReference>
<evidence type="ECO:0000256" key="7">
    <source>
        <dbReference type="RuleBase" id="RU003878"/>
    </source>
</evidence>
<evidence type="ECO:0000256" key="2">
    <source>
        <dbReference type="ARBA" id="ARBA00022980"/>
    </source>
</evidence>
<dbReference type="FunFam" id="3.90.1180.10:FF:000001">
    <property type="entry name" value="50S ribosomal protein L13"/>
    <property type="match status" value="1"/>
</dbReference>
<accession>A0A0H4TAF2</accession>